<comment type="caution">
    <text evidence="1">The sequence shown here is derived from an EMBL/GenBank/DDBJ whole genome shotgun (WGS) entry which is preliminary data.</text>
</comment>
<name>A0ABR2GGP9_9ROSI</name>
<evidence type="ECO:0000313" key="1">
    <source>
        <dbReference type="EMBL" id="KAK8602092.1"/>
    </source>
</evidence>
<dbReference type="Proteomes" id="UP001472677">
    <property type="component" value="Unassembled WGS sequence"/>
</dbReference>
<proteinExistence type="predicted"/>
<evidence type="ECO:0000313" key="2">
    <source>
        <dbReference type="Proteomes" id="UP001472677"/>
    </source>
</evidence>
<keyword evidence="2" id="KW-1185">Reference proteome</keyword>
<accession>A0ABR2GGP9</accession>
<protein>
    <submittedName>
        <fullName evidence="1">Uncharacterized protein</fullName>
    </submittedName>
</protein>
<organism evidence="1 2">
    <name type="scientific">Hibiscus sabdariffa</name>
    <name type="common">roselle</name>
    <dbReference type="NCBI Taxonomy" id="183260"/>
    <lineage>
        <taxon>Eukaryota</taxon>
        <taxon>Viridiplantae</taxon>
        <taxon>Streptophyta</taxon>
        <taxon>Embryophyta</taxon>
        <taxon>Tracheophyta</taxon>
        <taxon>Spermatophyta</taxon>
        <taxon>Magnoliopsida</taxon>
        <taxon>eudicotyledons</taxon>
        <taxon>Gunneridae</taxon>
        <taxon>Pentapetalae</taxon>
        <taxon>rosids</taxon>
        <taxon>malvids</taxon>
        <taxon>Malvales</taxon>
        <taxon>Malvaceae</taxon>
        <taxon>Malvoideae</taxon>
        <taxon>Hibiscus</taxon>
    </lineage>
</organism>
<dbReference type="EMBL" id="JBBPBM010000001">
    <property type="protein sequence ID" value="KAK8602092.1"/>
    <property type="molecule type" value="Genomic_DNA"/>
</dbReference>
<sequence>MALIQETKKSSLVEEDIRKFWYDDELEFCFGEASGSSGRLVGLPFSSQAGCGGMSFSVSAAIDTRFLWPC</sequence>
<gene>
    <name evidence="1" type="ORF">V6N12_051910</name>
</gene>
<reference evidence="1 2" key="1">
    <citation type="journal article" date="2024" name="G3 (Bethesda)">
        <title>Genome assembly of Hibiscus sabdariffa L. provides insights into metabolisms of medicinal natural products.</title>
        <authorList>
            <person name="Kim T."/>
        </authorList>
    </citation>
    <scope>NUCLEOTIDE SEQUENCE [LARGE SCALE GENOMIC DNA]</scope>
    <source>
        <strain evidence="1">TK-2024</strain>
        <tissue evidence="1">Old leaves</tissue>
    </source>
</reference>